<proteinExistence type="predicted"/>
<dbReference type="EMBL" id="CM000833">
    <property type="protein sequence ID" value="EET04005.1"/>
    <property type="molecule type" value="Genomic_DNA"/>
</dbReference>
<name>A0A0E1VSW1_BURPE</name>
<feature type="compositionally biased region" description="Basic and acidic residues" evidence="1">
    <location>
        <begin position="14"/>
        <end position="31"/>
    </location>
</feature>
<dbReference type="AlphaFoldDB" id="A0A0E1VSW1"/>
<gene>
    <name evidence="2" type="ORF">BURPS1710A_A1929</name>
</gene>
<reference evidence="2 3" key="2">
    <citation type="submission" date="2009-05" db="EMBL/GenBank/DDBJ databases">
        <authorList>
            <person name="Harkins D.M."/>
            <person name="DeShazer D."/>
            <person name="Woods D.E."/>
            <person name="Brinkac L.M."/>
            <person name="Brown K.A."/>
            <person name="Hung G.C."/>
            <person name="Tuanyok A."/>
            <person name="Zhang B."/>
            <person name="Nierman W.C."/>
        </authorList>
    </citation>
    <scope>NUCLEOTIDE SEQUENCE [LARGE SCALE GENOMIC DNA]</scope>
    <source>
        <strain evidence="2 3">1710a</strain>
    </source>
</reference>
<evidence type="ECO:0000313" key="2">
    <source>
        <dbReference type="EMBL" id="EET04005.1"/>
    </source>
</evidence>
<feature type="region of interest" description="Disordered" evidence="1">
    <location>
        <begin position="13"/>
        <end position="38"/>
    </location>
</feature>
<accession>A0A0E1VSW1</accession>
<reference evidence="3" key="1">
    <citation type="submission" date="2007-08" db="EMBL/GenBank/DDBJ databases">
        <title>Annotation of Burkholderia pseudomallei 1710a.</title>
        <authorList>
            <person name="Harkins D.M."/>
            <person name="DeShazer D."/>
            <person name="Woods D.E."/>
            <person name="Brinkac L.M."/>
            <person name="Brown K.A."/>
            <person name="Hung G.C."/>
            <person name="Tuanyok A."/>
            <person name="Zhang B."/>
            <person name="Nierman W.C."/>
        </authorList>
    </citation>
    <scope>NUCLEOTIDE SEQUENCE [LARGE SCALE GENOMIC DNA]</scope>
    <source>
        <strain evidence="3">1710a</strain>
    </source>
</reference>
<protein>
    <submittedName>
        <fullName evidence="2">Uncharacterized protein</fullName>
    </submittedName>
</protein>
<sequence>MYPSGFLRLALRGRAHDEARQPMRPAVREAATRASPLPARFDRMRRRSLTRPL</sequence>
<dbReference type="Proteomes" id="UP000001812">
    <property type="component" value="Chromosome II"/>
</dbReference>
<dbReference type="HOGENOM" id="CLU_3059374_0_0_4"/>
<organism evidence="2 3">
    <name type="scientific">Burkholderia pseudomallei 1710a</name>
    <dbReference type="NCBI Taxonomy" id="320371"/>
    <lineage>
        <taxon>Bacteria</taxon>
        <taxon>Pseudomonadati</taxon>
        <taxon>Pseudomonadota</taxon>
        <taxon>Betaproteobacteria</taxon>
        <taxon>Burkholderiales</taxon>
        <taxon>Burkholderiaceae</taxon>
        <taxon>Burkholderia</taxon>
        <taxon>pseudomallei group</taxon>
    </lineage>
</organism>
<evidence type="ECO:0000256" key="1">
    <source>
        <dbReference type="SAM" id="MobiDB-lite"/>
    </source>
</evidence>
<evidence type="ECO:0000313" key="3">
    <source>
        <dbReference type="Proteomes" id="UP000001812"/>
    </source>
</evidence>